<sequence length="408" mass="43540">MMFWIVTGAVALVSAGALVVALLRGRRATGPAEAFDLKIYRDQLSEIEADASRGKIAPDEAERLKTEISRRILAADARVRAGGDGSGQPRLAGPVAALVVALILVGGGFGLYLQIGAPGFPDVPRSARIAAAQNMLVDRPAQEVVEGRVPASAPVEVSERYAELIAKLREAVAERPDDLRGHILLAQSEANMANFKAAHAAQARVIEIKGDDATAQDYADLGDFMVLAAGGYVSPEAQAAFETALEMDPQNGVARFYGGLLMAQTGRPDIGFRIWDRLLRESRPEAPWVPQIRSQIEELAFRAGERDYQLPEAPAPRGPSAADIAAAEDMSPEDRQQMIRGMVGQLSDRLATEGGPPEDWARLISSLGVLGDTEQASAIWTEAQSVFAESEAALEVLARAARQAGLTE</sequence>
<evidence type="ECO:0000256" key="1">
    <source>
        <dbReference type="ARBA" id="ARBA00022748"/>
    </source>
</evidence>
<organism evidence="3 4">
    <name type="scientific">Pseudoponticoccus marisrubri</name>
    <dbReference type="NCBI Taxonomy" id="1685382"/>
    <lineage>
        <taxon>Bacteria</taxon>
        <taxon>Pseudomonadati</taxon>
        <taxon>Pseudomonadota</taxon>
        <taxon>Alphaproteobacteria</taxon>
        <taxon>Rhodobacterales</taxon>
        <taxon>Roseobacteraceae</taxon>
        <taxon>Pseudoponticoccus</taxon>
    </lineage>
</organism>
<dbReference type="AlphaFoldDB" id="A0A0W7WEX7"/>
<keyword evidence="4" id="KW-1185">Reference proteome</keyword>
<keyword evidence="2" id="KW-0812">Transmembrane</keyword>
<dbReference type="GO" id="GO:0017004">
    <property type="term" value="P:cytochrome complex assembly"/>
    <property type="evidence" value="ECO:0007669"/>
    <property type="project" value="UniProtKB-KW"/>
</dbReference>
<dbReference type="OrthoDB" id="9815847at2"/>
<evidence type="ECO:0000256" key="2">
    <source>
        <dbReference type="SAM" id="Phobius"/>
    </source>
</evidence>
<comment type="caution">
    <text evidence="3">The sequence shown here is derived from an EMBL/GenBank/DDBJ whole genome shotgun (WGS) entry which is preliminary data.</text>
</comment>
<proteinExistence type="predicted"/>
<dbReference type="SUPFAM" id="SSF48452">
    <property type="entry name" value="TPR-like"/>
    <property type="match status" value="1"/>
</dbReference>
<accession>A0A0W7WEX7</accession>
<gene>
    <name evidence="3" type="ORF">AVJ23_19740</name>
</gene>
<dbReference type="RefSeq" id="WP_058863957.1">
    <property type="nucleotide sequence ID" value="NZ_LPXO01000018.1"/>
</dbReference>
<dbReference type="InterPro" id="IPR011990">
    <property type="entry name" value="TPR-like_helical_dom_sf"/>
</dbReference>
<keyword evidence="2" id="KW-1133">Transmembrane helix</keyword>
<protein>
    <submittedName>
        <fullName evidence="3">Cytochrome C</fullName>
    </submittedName>
</protein>
<dbReference type="Proteomes" id="UP000054396">
    <property type="component" value="Unassembled WGS sequence"/>
</dbReference>
<keyword evidence="1" id="KW-0201">Cytochrome c-type biogenesis</keyword>
<evidence type="ECO:0000313" key="4">
    <source>
        <dbReference type="Proteomes" id="UP000054396"/>
    </source>
</evidence>
<dbReference type="EMBL" id="LPXO01000018">
    <property type="protein sequence ID" value="KUF09031.1"/>
    <property type="molecule type" value="Genomic_DNA"/>
</dbReference>
<dbReference type="Gene3D" id="1.25.40.10">
    <property type="entry name" value="Tetratricopeptide repeat domain"/>
    <property type="match status" value="1"/>
</dbReference>
<name>A0A0W7WEX7_9RHOB</name>
<reference evidence="3 4" key="1">
    <citation type="submission" date="2015-12" db="EMBL/GenBank/DDBJ databases">
        <authorList>
            <person name="Shamseldin A."/>
            <person name="Moawad H."/>
            <person name="Abd El-Rahim W.M."/>
            <person name="Sadowsky M.J."/>
        </authorList>
    </citation>
    <scope>NUCLEOTIDE SEQUENCE [LARGE SCALE GENOMIC DNA]</scope>
    <source>
        <strain evidence="3 4">SJ5A-1</strain>
    </source>
</reference>
<dbReference type="NCBIfam" id="TIGR03142">
    <property type="entry name" value="cytochro_ccmI"/>
    <property type="match status" value="1"/>
</dbReference>
<keyword evidence="2" id="KW-0472">Membrane</keyword>
<dbReference type="STRING" id="1685382.AVJ23_19740"/>
<dbReference type="InterPro" id="IPR017560">
    <property type="entry name" value="Cyt_c_biogenesis_CcmI"/>
</dbReference>
<feature type="transmembrane region" description="Helical" evidence="2">
    <location>
        <begin position="95"/>
        <end position="115"/>
    </location>
</feature>
<evidence type="ECO:0000313" key="3">
    <source>
        <dbReference type="EMBL" id="KUF09031.1"/>
    </source>
</evidence>